<evidence type="ECO:0000256" key="5">
    <source>
        <dbReference type="ARBA" id="ARBA00023098"/>
    </source>
</evidence>
<proteinExistence type="inferred from homology"/>
<reference evidence="9" key="1">
    <citation type="journal article" date="2020" name="Appl. Environ. Microbiol.">
        <title>Medium-Chain Fatty Acid Synthesis by 'Candidatus Weimeria bifida' gen. nov., sp. nov., and 'Candidatus Pseudoramibacter fermentans' sp. nov.</title>
        <authorList>
            <person name="Scarborough M.J."/>
            <person name="Myers K.S."/>
            <person name="Donohue T.J."/>
            <person name="Noguera D.R."/>
        </authorList>
    </citation>
    <scope>NUCLEOTIDE SEQUENCE</scope>
    <source>
        <strain evidence="9">LCO1.1</strain>
    </source>
</reference>
<dbReference type="HAMAP" id="MF_01217">
    <property type="entry name" value="Acyl_carrier"/>
    <property type="match status" value="1"/>
</dbReference>
<dbReference type="InterPro" id="IPR009081">
    <property type="entry name" value="PP-bd_ACP"/>
</dbReference>
<comment type="function">
    <text evidence="7">Carrier of the growing fatty acid chain in fatty acid biosynthesis.</text>
</comment>
<feature type="modified residue" description="O-(pantetheine 4'-phosphoryl)serine" evidence="7">
    <location>
        <position position="35"/>
    </location>
</feature>
<protein>
    <recommendedName>
        <fullName evidence="7">Acyl carrier protein</fullName>
        <shortName evidence="7">ACP</shortName>
    </recommendedName>
</protein>
<dbReference type="Proteomes" id="UP000460257">
    <property type="component" value="Unassembled WGS sequence"/>
</dbReference>
<name>A0A6N7IZN0_9FIRM</name>
<organism evidence="9 10">
    <name type="scientific">Candidatus Weimeria bifida</name>
    <dbReference type="NCBI Taxonomy" id="2599074"/>
    <lineage>
        <taxon>Bacteria</taxon>
        <taxon>Bacillati</taxon>
        <taxon>Bacillota</taxon>
        <taxon>Clostridia</taxon>
        <taxon>Lachnospirales</taxon>
        <taxon>Lachnospiraceae</taxon>
        <taxon>Candidatus Weimeria</taxon>
    </lineage>
</organism>
<keyword evidence="4 7" id="KW-0276">Fatty acid metabolism</keyword>
<evidence type="ECO:0000256" key="1">
    <source>
        <dbReference type="ARBA" id="ARBA00022450"/>
    </source>
</evidence>
<dbReference type="GO" id="GO:0016020">
    <property type="term" value="C:membrane"/>
    <property type="evidence" value="ECO:0007669"/>
    <property type="project" value="GOC"/>
</dbReference>
<dbReference type="PANTHER" id="PTHR20863">
    <property type="entry name" value="ACYL CARRIER PROTEIN"/>
    <property type="match status" value="1"/>
</dbReference>
<dbReference type="GO" id="GO:0009245">
    <property type="term" value="P:lipid A biosynthetic process"/>
    <property type="evidence" value="ECO:0007669"/>
    <property type="project" value="TreeGrafter"/>
</dbReference>
<evidence type="ECO:0000256" key="2">
    <source>
        <dbReference type="ARBA" id="ARBA00022516"/>
    </source>
</evidence>
<dbReference type="AlphaFoldDB" id="A0A6N7IZN0"/>
<sequence length="77" mass="8618">MDFEKLQEIIADNLDADKEDVKPEAKLVDDLDADSLAVVELQMAIEDECGVKIPDEDIPKLVTVQDIMDEIEKCKNA</sequence>
<dbReference type="NCBIfam" id="NF002150">
    <property type="entry name" value="PRK00982.1-4"/>
    <property type="match status" value="1"/>
</dbReference>
<dbReference type="GO" id="GO:0000035">
    <property type="term" value="F:acyl binding"/>
    <property type="evidence" value="ECO:0007669"/>
    <property type="project" value="TreeGrafter"/>
</dbReference>
<dbReference type="PANTHER" id="PTHR20863:SF76">
    <property type="entry name" value="CARRIER DOMAIN-CONTAINING PROTEIN"/>
    <property type="match status" value="1"/>
</dbReference>
<comment type="pathway">
    <text evidence="7">Lipid metabolism; fatty acid biosynthesis.</text>
</comment>
<keyword evidence="2 7" id="KW-0444">Lipid biosynthesis</keyword>
<dbReference type="NCBIfam" id="NF002148">
    <property type="entry name" value="PRK00982.1-2"/>
    <property type="match status" value="1"/>
</dbReference>
<evidence type="ECO:0000256" key="4">
    <source>
        <dbReference type="ARBA" id="ARBA00022832"/>
    </source>
</evidence>
<dbReference type="UniPathway" id="UPA00094"/>
<keyword evidence="6 7" id="KW-0275">Fatty acid biosynthesis</keyword>
<keyword evidence="7" id="KW-0963">Cytoplasm</keyword>
<keyword evidence="3 7" id="KW-0597">Phosphoprotein</keyword>
<evidence type="ECO:0000256" key="3">
    <source>
        <dbReference type="ARBA" id="ARBA00022553"/>
    </source>
</evidence>
<dbReference type="SUPFAM" id="SSF47336">
    <property type="entry name" value="ACP-like"/>
    <property type="match status" value="1"/>
</dbReference>
<feature type="domain" description="Carrier" evidence="8">
    <location>
        <begin position="1"/>
        <end position="75"/>
    </location>
</feature>
<evidence type="ECO:0000256" key="7">
    <source>
        <dbReference type="HAMAP-Rule" id="MF_01217"/>
    </source>
</evidence>
<comment type="PTM">
    <text evidence="7">4'-phosphopantetheine is transferred from CoA to a specific serine of apo-ACP by AcpS. This modification is essential for activity because fatty acids are bound in thioester linkage to the sulfhydryl of the prosthetic group.</text>
</comment>
<evidence type="ECO:0000259" key="8">
    <source>
        <dbReference type="PROSITE" id="PS50075"/>
    </source>
</evidence>
<dbReference type="InterPro" id="IPR036736">
    <property type="entry name" value="ACP-like_sf"/>
</dbReference>
<comment type="caution">
    <text evidence="9">The sequence shown here is derived from an EMBL/GenBank/DDBJ whole genome shotgun (WGS) entry which is preliminary data.</text>
</comment>
<evidence type="ECO:0000313" key="10">
    <source>
        <dbReference type="Proteomes" id="UP000460257"/>
    </source>
</evidence>
<keyword evidence="1 7" id="KW-0596">Phosphopantetheine</keyword>
<evidence type="ECO:0000313" key="9">
    <source>
        <dbReference type="EMBL" id="MQN01806.1"/>
    </source>
</evidence>
<gene>
    <name evidence="7" type="primary">acpP</name>
    <name evidence="9" type="ORF">FRC54_07790</name>
</gene>
<dbReference type="PROSITE" id="PS50075">
    <property type="entry name" value="CARRIER"/>
    <property type="match status" value="1"/>
</dbReference>
<comment type="similarity">
    <text evidence="7">Belongs to the acyl carrier protein (ACP) family.</text>
</comment>
<dbReference type="GO" id="GO:0005829">
    <property type="term" value="C:cytosol"/>
    <property type="evidence" value="ECO:0007669"/>
    <property type="project" value="TreeGrafter"/>
</dbReference>
<dbReference type="EMBL" id="VOGC01000006">
    <property type="protein sequence ID" value="MQN01806.1"/>
    <property type="molecule type" value="Genomic_DNA"/>
</dbReference>
<comment type="subcellular location">
    <subcellularLocation>
        <location evidence="7">Cytoplasm</location>
    </subcellularLocation>
</comment>
<keyword evidence="10" id="KW-1185">Reference proteome</keyword>
<accession>A0A6N7IZN0</accession>
<keyword evidence="5 7" id="KW-0443">Lipid metabolism</keyword>
<dbReference type="GO" id="GO:0000036">
    <property type="term" value="F:acyl carrier activity"/>
    <property type="evidence" value="ECO:0007669"/>
    <property type="project" value="UniProtKB-UniRule"/>
</dbReference>
<dbReference type="InterPro" id="IPR003231">
    <property type="entry name" value="ACP"/>
</dbReference>
<evidence type="ECO:0000256" key="6">
    <source>
        <dbReference type="ARBA" id="ARBA00023160"/>
    </source>
</evidence>
<dbReference type="Pfam" id="PF00550">
    <property type="entry name" value="PP-binding"/>
    <property type="match status" value="1"/>
</dbReference>
<dbReference type="Gene3D" id="1.10.1200.10">
    <property type="entry name" value="ACP-like"/>
    <property type="match status" value="1"/>
</dbReference>